<organism evidence="3 4">
    <name type="scientific">Candidatus Roizmanbacteria bacterium CG09_land_8_20_14_0_10_41_9</name>
    <dbReference type="NCBI Taxonomy" id="1974850"/>
    <lineage>
        <taxon>Bacteria</taxon>
        <taxon>Candidatus Roizmaniibacteriota</taxon>
    </lineage>
</organism>
<dbReference type="EMBL" id="PEZG01000036">
    <property type="protein sequence ID" value="PIS15814.1"/>
    <property type="molecule type" value="Genomic_DNA"/>
</dbReference>
<dbReference type="Proteomes" id="UP000231198">
    <property type="component" value="Unassembled WGS sequence"/>
</dbReference>
<dbReference type="PANTHER" id="PTHR35134">
    <property type="entry name" value="NUCLEOTIDASE YQFW-RELATED"/>
    <property type="match status" value="1"/>
</dbReference>
<comment type="similarity">
    <text evidence="1">Belongs to the 5'(3')-deoxyribonucleotidase family.</text>
</comment>
<evidence type="ECO:0000256" key="2">
    <source>
        <dbReference type="PIRSR" id="PIRSR610708-1"/>
    </source>
</evidence>
<comment type="caution">
    <text evidence="3">The sequence shown here is derived from an EMBL/GenBank/DDBJ whole genome shotgun (WGS) entry which is preliminary data.</text>
</comment>
<dbReference type="InterPro" id="IPR052419">
    <property type="entry name" value="5_3-deoxyribonucleotidase-like"/>
</dbReference>
<evidence type="ECO:0000313" key="3">
    <source>
        <dbReference type="EMBL" id="PIS15814.1"/>
    </source>
</evidence>
<dbReference type="InterPro" id="IPR010708">
    <property type="entry name" value="5'(3')-deoxyribonucleotidase"/>
</dbReference>
<dbReference type="InterPro" id="IPR023214">
    <property type="entry name" value="HAD_sf"/>
</dbReference>
<evidence type="ECO:0000313" key="4">
    <source>
        <dbReference type="Proteomes" id="UP000231198"/>
    </source>
</evidence>
<evidence type="ECO:0008006" key="5">
    <source>
        <dbReference type="Google" id="ProtNLM"/>
    </source>
</evidence>
<dbReference type="Pfam" id="PF06941">
    <property type="entry name" value="NT5C"/>
    <property type="match status" value="1"/>
</dbReference>
<gene>
    <name evidence="3" type="ORF">COT62_01675</name>
</gene>
<dbReference type="InterPro" id="IPR036412">
    <property type="entry name" value="HAD-like_sf"/>
</dbReference>
<dbReference type="Gene3D" id="3.40.50.1000">
    <property type="entry name" value="HAD superfamily/HAD-like"/>
    <property type="match status" value="1"/>
</dbReference>
<dbReference type="AlphaFoldDB" id="A0A2H0WT15"/>
<accession>A0A2H0WT15</accession>
<proteinExistence type="inferred from homology"/>
<dbReference type="GO" id="GO:0008253">
    <property type="term" value="F:5'-nucleotidase activity"/>
    <property type="evidence" value="ECO:0007669"/>
    <property type="project" value="InterPro"/>
</dbReference>
<protein>
    <recommendedName>
        <fullName evidence="5">Nucleotidase</fullName>
    </recommendedName>
</protein>
<sequence>MLIGFDLDSVLADFTTPLIEYHNRYYRTNFHLNDHINHNLAGVWNCTPKQAVDRTYRFLRSSYMDRMKPVSGAVEAIDYLRKKYRMVIITSRPHFSDKITKQWVEHYFPDKFQAIHHTNQFSHDYEVKIRKSAVCRKLGVKVFFEDHLDFAFDCAAENIKVFLLTMPWNKKTEKPLKNITRINSWKEIEKYL</sequence>
<dbReference type="PANTHER" id="PTHR35134:SF2">
    <property type="entry name" value="NUCLEOTIDASE YQFW-RELATED"/>
    <property type="match status" value="1"/>
</dbReference>
<reference evidence="4" key="1">
    <citation type="submission" date="2017-09" db="EMBL/GenBank/DDBJ databases">
        <title>Depth-based differentiation of microbial function through sediment-hosted aquifers and enrichment of novel symbionts in the deep terrestrial subsurface.</title>
        <authorList>
            <person name="Probst A.J."/>
            <person name="Ladd B."/>
            <person name="Jarett J.K."/>
            <person name="Geller-Mcgrath D.E."/>
            <person name="Sieber C.M.K."/>
            <person name="Emerson J.B."/>
            <person name="Anantharaman K."/>
            <person name="Thomas B.C."/>
            <person name="Malmstrom R."/>
            <person name="Stieglmeier M."/>
            <person name="Klingl A."/>
            <person name="Woyke T."/>
            <person name="Ryan C.M."/>
            <person name="Banfield J.F."/>
        </authorList>
    </citation>
    <scope>NUCLEOTIDE SEQUENCE [LARGE SCALE GENOMIC DNA]</scope>
</reference>
<feature type="active site" description="Proton donor" evidence="2">
    <location>
        <position position="8"/>
    </location>
</feature>
<dbReference type="SUPFAM" id="SSF56784">
    <property type="entry name" value="HAD-like"/>
    <property type="match status" value="1"/>
</dbReference>
<evidence type="ECO:0000256" key="1">
    <source>
        <dbReference type="ARBA" id="ARBA00009589"/>
    </source>
</evidence>
<feature type="active site" description="Nucleophile" evidence="2">
    <location>
        <position position="6"/>
    </location>
</feature>
<dbReference type="GO" id="GO:0009264">
    <property type="term" value="P:deoxyribonucleotide catabolic process"/>
    <property type="evidence" value="ECO:0007669"/>
    <property type="project" value="InterPro"/>
</dbReference>
<name>A0A2H0WT15_9BACT</name>